<dbReference type="AlphaFoldDB" id="A0A6P2CR99"/>
<dbReference type="Proteomes" id="UP000442244">
    <property type="component" value="Unassembled WGS sequence"/>
</dbReference>
<evidence type="ECO:0000313" key="2">
    <source>
        <dbReference type="EMBL" id="TYC46847.1"/>
    </source>
</evidence>
<protein>
    <submittedName>
        <fullName evidence="2">Uncharacterized protein</fullName>
    </submittedName>
</protein>
<dbReference type="RefSeq" id="WP_148604132.1">
    <property type="nucleotide sequence ID" value="NZ_BSUV01000001.1"/>
</dbReference>
<feature type="region of interest" description="Disordered" evidence="1">
    <location>
        <begin position="1"/>
        <end position="22"/>
    </location>
</feature>
<comment type="caution">
    <text evidence="2">The sequence shown here is derived from an EMBL/GenBank/DDBJ whole genome shotgun (WGS) entry which is preliminary data.</text>
</comment>
<accession>A0A6P2CR99</accession>
<dbReference type="OrthoDB" id="9882026at2"/>
<feature type="compositionally biased region" description="Basic and acidic residues" evidence="1">
    <location>
        <begin position="1"/>
        <end position="15"/>
    </location>
</feature>
<organism evidence="2 3">
    <name type="scientific">Leuconostoc litchii</name>
    <dbReference type="NCBI Taxonomy" id="1981069"/>
    <lineage>
        <taxon>Bacteria</taxon>
        <taxon>Bacillati</taxon>
        <taxon>Bacillota</taxon>
        <taxon>Bacilli</taxon>
        <taxon>Lactobacillales</taxon>
        <taxon>Lactobacillaceae</taxon>
        <taxon>Leuconostoc</taxon>
    </lineage>
</organism>
<reference evidence="2 3" key="1">
    <citation type="submission" date="2019-01" db="EMBL/GenBank/DDBJ databases">
        <title>Leuconostoc litchii sp. nov., a novel lactic acid bacterium isolated from lychee.</title>
        <authorList>
            <person name="Wang L.-T."/>
        </authorList>
    </citation>
    <scope>NUCLEOTIDE SEQUENCE [LARGE SCALE GENOMIC DNA]</scope>
    <source>
        <strain evidence="2 3">MB7</strain>
    </source>
</reference>
<sequence length="89" mass="10374">MTFEEYNKSVQDRNNKQAVSDGRFTDSFERRSAVQRHKMAQRKQRVRLLLQEGITSITVLAQHFTISVSTMRGVIYQMGLRIENSRVVV</sequence>
<proteinExistence type="predicted"/>
<dbReference type="EMBL" id="SDGY01000001">
    <property type="protein sequence ID" value="TYC46847.1"/>
    <property type="molecule type" value="Genomic_DNA"/>
</dbReference>
<evidence type="ECO:0000313" key="3">
    <source>
        <dbReference type="Proteomes" id="UP000442244"/>
    </source>
</evidence>
<keyword evidence="3" id="KW-1185">Reference proteome</keyword>
<gene>
    <name evidence="2" type="ORF">ESZ47_01520</name>
</gene>
<evidence type="ECO:0000256" key="1">
    <source>
        <dbReference type="SAM" id="MobiDB-lite"/>
    </source>
</evidence>
<name>A0A6P2CR99_9LACO</name>